<evidence type="ECO:0000256" key="6">
    <source>
        <dbReference type="ARBA" id="ARBA00022729"/>
    </source>
</evidence>
<proteinExistence type="inferred from homology"/>
<keyword evidence="14" id="KW-1185">Reference proteome</keyword>
<dbReference type="GO" id="GO:0009403">
    <property type="term" value="P:toxin biosynthetic process"/>
    <property type="evidence" value="ECO:0007669"/>
    <property type="project" value="InterPro"/>
</dbReference>
<feature type="transmembrane region" description="Helical" evidence="12">
    <location>
        <begin position="6"/>
        <end position="25"/>
    </location>
</feature>
<evidence type="ECO:0000256" key="12">
    <source>
        <dbReference type="SAM" id="Phobius"/>
    </source>
</evidence>
<keyword evidence="4 11" id="KW-0645">Protease</keyword>
<dbReference type="InterPro" id="IPR043504">
    <property type="entry name" value="Peptidase_S1_PA_chymotrypsin"/>
</dbReference>
<evidence type="ECO:0000256" key="8">
    <source>
        <dbReference type="ARBA" id="ARBA00022825"/>
    </source>
</evidence>
<dbReference type="GO" id="GO:0006508">
    <property type="term" value="P:proteolysis"/>
    <property type="evidence" value="ECO:0007669"/>
    <property type="project" value="UniProtKB-KW"/>
</dbReference>
<evidence type="ECO:0000313" key="13">
    <source>
        <dbReference type="EMBL" id="SKB06852.1"/>
    </source>
</evidence>
<dbReference type="InterPro" id="IPR047680">
    <property type="entry name" value="MarP-like"/>
</dbReference>
<dbReference type="AlphaFoldDB" id="A0A1T4YYJ7"/>
<feature type="transmembrane region" description="Helical" evidence="12">
    <location>
        <begin position="32"/>
        <end position="49"/>
    </location>
</feature>
<comment type="subcellular location">
    <subcellularLocation>
        <location evidence="1">Membrane</location>
        <topology evidence="1">Multi-pass membrane protein</topology>
    </subcellularLocation>
    <subcellularLocation>
        <location evidence="2">Secreted</location>
    </subcellularLocation>
</comment>
<evidence type="ECO:0000256" key="5">
    <source>
        <dbReference type="ARBA" id="ARBA00022692"/>
    </source>
</evidence>
<keyword evidence="5 12" id="KW-0812">Transmembrane</keyword>
<dbReference type="GO" id="GO:0008236">
    <property type="term" value="F:serine-type peptidase activity"/>
    <property type="evidence" value="ECO:0007669"/>
    <property type="project" value="UniProtKB-KW"/>
</dbReference>
<evidence type="ECO:0000256" key="9">
    <source>
        <dbReference type="ARBA" id="ARBA00022989"/>
    </source>
</evidence>
<evidence type="ECO:0000313" key="14">
    <source>
        <dbReference type="Proteomes" id="UP000191040"/>
    </source>
</evidence>
<keyword evidence="8 11" id="KW-0720">Serine protease</keyword>
<comment type="similarity">
    <text evidence="3 11">Belongs to the peptidase S1B family.</text>
</comment>
<evidence type="ECO:0000256" key="1">
    <source>
        <dbReference type="ARBA" id="ARBA00004141"/>
    </source>
</evidence>
<dbReference type="Pfam" id="PF13365">
    <property type="entry name" value="Trypsin_2"/>
    <property type="match status" value="1"/>
</dbReference>
<keyword evidence="6" id="KW-0732">Signal</keyword>
<protein>
    <recommendedName>
        <fullName evidence="11">Serine protease</fullName>
        <ecNumber evidence="11">3.4.21.-</ecNumber>
    </recommendedName>
</protein>
<dbReference type="GO" id="GO:0005576">
    <property type="term" value="C:extracellular region"/>
    <property type="evidence" value="ECO:0007669"/>
    <property type="project" value="UniProtKB-SubCell"/>
</dbReference>
<feature type="transmembrane region" description="Helical" evidence="12">
    <location>
        <begin position="61"/>
        <end position="81"/>
    </location>
</feature>
<evidence type="ECO:0000256" key="4">
    <source>
        <dbReference type="ARBA" id="ARBA00022670"/>
    </source>
</evidence>
<keyword evidence="9 12" id="KW-1133">Transmembrane helix</keyword>
<dbReference type="InterPro" id="IPR003825">
    <property type="entry name" value="Colicin-V_CvpA"/>
</dbReference>
<dbReference type="PANTHER" id="PTHR43019">
    <property type="entry name" value="SERINE ENDOPROTEASE DEGS"/>
    <property type="match status" value="1"/>
</dbReference>
<accession>A0A1T4YYJ7</accession>
<evidence type="ECO:0000256" key="3">
    <source>
        <dbReference type="ARBA" id="ARBA00008764"/>
    </source>
</evidence>
<dbReference type="InterPro" id="IPR008256">
    <property type="entry name" value="Peptidase_S1B"/>
</dbReference>
<dbReference type="Proteomes" id="UP000191040">
    <property type="component" value="Chromosome I"/>
</dbReference>
<dbReference type="Gene3D" id="2.40.10.10">
    <property type="entry name" value="Trypsin-like serine proteases"/>
    <property type="match status" value="2"/>
</dbReference>
<reference evidence="14" key="1">
    <citation type="submission" date="2017-02" db="EMBL/GenBank/DDBJ databases">
        <authorList>
            <person name="Varghese N."/>
            <person name="Submissions S."/>
        </authorList>
    </citation>
    <scope>NUCLEOTIDE SEQUENCE [LARGE SCALE GENOMIC DNA]</scope>
    <source>
        <strain evidence="14">9H-4</strain>
    </source>
</reference>
<dbReference type="EC" id="3.4.21.-" evidence="11"/>
<dbReference type="PANTHER" id="PTHR43019:SF23">
    <property type="entry name" value="PROTEASE DO-LIKE 5, CHLOROPLASTIC"/>
    <property type="match status" value="1"/>
</dbReference>
<dbReference type="NCBIfam" id="NF033740">
    <property type="entry name" value="MarP_fam_protase"/>
    <property type="match status" value="1"/>
</dbReference>
<keyword evidence="10 12" id="KW-0472">Membrane</keyword>
<dbReference type="Pfam" id="PF02674">
    <property type="entry name" value="Colicin_V"/>
    <property type="match status" value="1"/>
</dbReference>
<organism evidence="13 14">
    <name type="scientific">Aeromicrobium choanae</name>
    <dbReference type="NCBI Taxonomy" id="1736691"/>
    <lineage>
        <taxon>Bacteria</taxon>
        <taxon>Bacillati</taxon>
        <taxon>Actinomycetota</taxon>
        <taxon>Actinomycetes</taxon>
        <taxon>Propionibacteriales</taxon>
        <taxon>Nocardioidaceae</taxon>
        <taxon>Aeromicrobium</taxon>
    </lineage>
</organism>
<evidence type="ECO:0000256" key="7">
    <source>
        <dbReference type="ARBA" id="ARBA00022801"/>
    </source>
</evidence>
<dbReference type="EMBL" id="LT796768">
    <property type="protein sequence ID" value="SKB06852.1"/>
    <property type="molecule type" value="Genomic_DNA"/>
</dbReference>
<dbReference type="InterPro" id="IPR009003">
    <property type="entry name" value="Peptidase_S1_PA"/>
</dbReference>
<dbReference type="OrthoDB" id="9766361at2"/>
<gene>
    <name evidence="13" type="ORF">SAMN06295964_1464</name>
</gene>
<sequence>MNWLDVVLVVTFVIYAYAGWVHGFVSNVFSGGGLLLGFLLGIALAPRFFSQGEGDPMQAVMSIVLVFVVAGIGNFVGTLIGRSLRIRRGPGRAVDAVFGAAFGAVVVMAASWALGYAVSASTLPYVSSAVRDSSVLARVDHLMPERAGEALRAFTDTLTGDVFPRYLDPFETEIIPDTEPPDDATLALKSVRSARQSVVRLLGEAECRRTIEGSGFVIAPERVMTNAHVIAGVDRPTVTLGDRRLQARPVWFDTQLDLAVVDVPGLDGTPLRFDTGAQQGDPAAVLGFPENGPFDARAARVRGRLDLRGPDIYGDGRVARDVFSIRSLVRSGNSGGPLLSAQGDVIGVIFAASLSDPETGYAVTATETLPVAQAATRATATVSTGACA</sequence>
<keyword evidence="7 11" id="KW-0378">Hydrolase</keyword>
<feature type="transmembrane region" description="Helical" evidence="12">
    <location>
        <begin position="93"/>
        <end position="118"/>
    </location>
</feature>
<dbReference type="GO" id="GO:0016020">
    <property type="term" value="C:membrane"/>
    <property type="evidence" value="ECO:0007669"/>
    <property type="project" value="UniProtKB-SubCell"/>
</dbReference>
<evidence type="ECO:0000256" key="11">
    <source>
        <dbReference type="RuleBase" id="RU004296"/>
    </source>
</evidence>
<dbReference type="STRING" id="1736691.SAMN06295964_1464"/>
<evidence type="ECO:0000256" key="2">
    <source>
        <dbReference type="ARBA" id="ARBA00004613"/>
    </source>
</evidence>
<evidence type="ECO:0000256" key="10">
    <source>
        <dbReference type="ARBA" id="ARBA00023136"/>
    </source>
</evidence>
<dbReference type="PRINTS" id="PR00839">
    <property type="entry name" value="V8PROTEASE"/>
</dbReference>
<name>A0A1T4YYJ7_9ACTN</name>
<dbReference type="RefSeq" id="WP_078699541.1">
    <property type="nucleotide sequence ID" value="NZ_LT796768.1"/>
</dbReference>
<dbReference type="SUPFAM" id="SSF50494">
    <property type="entry name" value="Trypsin-like serine proteases"/>
    <property type="match status" value="1"/>
</dbReference>